<organism evidence="3 4">
    <name type="scientific">Microbacterium sorbitolivorans</name>
    <dbReference type="NCBI Taxonomy" id="1867410"/>
    <lineage>
        <taxon>Bacteria</taxon>
        <taxon>Bacillati</taxon>
        <taxon>Actinomycetota</taxon>
        <taxon>Actinomycetes</taxon>
        <taxon>Micrococcales</taxon>
        <taxon>Microbacteriaceae</taxon>
        <taxon>Microbacterium</taxon>
    </lineage>
</organism>
<feature type="region of interest" description="Disordered" evidence="1">
    <location>
        <begin position="1"/>
        <end position="35"/>
    </location>
</feature>
<feature type="region of interest" description="Disordered" evidence="1">
    <location>
        <begin position="328"/>
        <end position="347"/>
    </location>
</feature>
<reference evidence="3 4" key="1">
    <citation type="submission" date="2018-07" db="EMBL/GenBank/DDBJ databases">
        <title>Microbacterium endoborsara sp. nov., a novel actinobacterium isolated from Borszczowia aralocaspica.</title>
        <authorList>
            <person name="An D."/>
        </authorList>
    </citation>
    <scope>NUCLEOTIDE SEQUENCE [LARGE SCALE GENOMIC DNA]</scope>
    <source>
        <strain evidence="3 4">C1.15228</strain>
    </source>
</reference>
<feature type="compositionally biased region" description="Basic and acidic residues" evidence="1">
    <location>
        <begin position="330"/>
        <end position="343"/>
    </location>
</feature>
<gene>
    <name evidence="3" type="ORF">DTO57_07160</name>
</gene>
<evidence type="ECO:0000256" key="2">
    <source>
        <dbReference type="SAM" id="Phobius"/>
    </source>
</evidence>
<dbReference type="Proteomes" id="UP000253508">
    <property type="component" value="Unassembled WGS sequence"/>
</dbReference>
<accession>A0A367Y218</accession>
<dbReference type="AlphaFoldDB" id="A0A367Y218"/>
<dbReference type="EMBL" id="QORO01000002">
    <property type="protein sequence ID" value="RCK59926.1"/>
    <property type="molecule type" value="Genomic_DNA"/>
</dbReference>
<feature type="transmembrane region" description="Helical" evidence="2">
    <location>
        <begin position="92"/>
        <end position="112"/>
    </location>
</feature>
<feature type="transmembrane region" description="Helical" evidence="2">
    <location>
        <begin position="119"/>
        <end position="143"/>
    </location>
</feature>
<name>A0A367Y218_9MICO</name>
<dbReference type="RefSeq" id="WP_114117540.1">
    <property type="nucleotide sequence ID" value="NZ_BMHU01000003.1"/>
</dbReference>
<evidence type="ECO:0000313" key="3">
    <source>
        <dbReference type="EMBL" id="RCK59926.1"/>
    </source>
</evidence>
<evidence type="ECO:0000256" key="1">
    <source>
        <dbReference type="SAM" id="MobiDB-lite"/>
    </source>
</evidence>
<keyword evidence="2" id="KW-0472">Membrane</keyword>
<protein>
    <submittedName>
        <fullName evidence="3">Uncharacterized protein</fullName>
    </submittedName>
</protein>
<keyword evidence="2" id="KW-0812">Transmembrane</keyword>
<evidence type="ECO:0000313" key="4">
    <source>
        <dbReference type="Proteomes" id="UP000253508"/>
    </source>
</evidence>
<keyword evidence="2" id="KW-1133">Transmembrane helix</keyword>
<feature type="transmembrane region" description="Helical" evidence="2">
    <location>
        <begin position="65"/>
        <end position="86"/>
    </location>
</feature>
<comment type="caution">
    <text evidence="3">The sequence shown here is derived from an EMBL/GenBank/DDBJ whole genome shotgun (WGS) entry which is preliminary data.</text>
</comment>
<dbReference type="OrthoDB" id="5043455at2"/>
<proteinExistence type="predicted"/>
<sequence length="371" mass="40014">MVTSSEARARSNRRLGRDYVAGSEGAPPLPPEGGYRHERRFPDRPFIGDIVAPEPRPRGPRAHPLGWVAVCGSALFALMLGLSLLAGEAQLVLSPGVLFAQLVVALMIAAAFVVPRGRLLAAVALSVALVFNSGTAAALGAMFPATAGDVTGTLSQEDRELLAYPGIKGLDERAVLSAPSLEEVIASTDALSQQIRDRLSAELGYTWVQISDASTRRERNGYGGESLLQQYLSPVWRTEQPIHDYDEKVRAMAIIDEVLASDGMYYSLYPLNEPDGSVAESVLESLYGSADPRTQSLWEYGSSRIDMSYAGPEPTLFYATLTDLDNDTSGDARAREEASRDGDDPIEGLDLTFISRQLLSEDDRDAFEAAG</sequence>
<keyword evidence="4" id="KW-1185">Reference proteome</keyword>